<organism evidence="4 9">
    <name type="scientific">Bacteroides uniformis</name>
    <dbReference type="NCBI Taxonomy" id="820"/>
    <lineage>
        <taxon>Bacteria</taxon>
        <taxon>Pseudomonadati</taxon>
        <taxon>Bacteroidota</taxon>
        <taxon>Bacteroidia</taxon>
        <taxon>Bacteroidales</taxon>
        <taxon>Bacteroidaceae</taxon>
        <taxon>Bacteroides</taxon>
    </lineage>
</organism>
<dbReference type="RefSeq" id="WP_004293671.1">
    <property type="nucleotide sequence ID" value="NZ_CACRTC010000002.1"/>
</dbReference>
<evidence type="ECO:0000313" key="6">
    <source>
        <dbReference type="EMBL" id="RGQ53198.1"/>
    </source>
</evidence>
<dbReference type="GeneID" id="98398710"/>
<evidence type="ECO:0000313" key="3">
    <source>
        <dbReference type="EMBL" id="KAB4180954.1"/>
    </source>
</evidence>
<evidence type="ECO:0000313" key="9">
    <source>
        <dbReference type="Proteomes" id="UP000466952"/>
    </source>
</evidence>
<evidence type="ECO:0000313" key="4">
    <source>
        <dbReference type="EMBL" id="KAB4211920.1"/>
    </source>
</evidence>
<dbReference type="EMBL" id="JAFBJK010000002">
    <property type="protein sequence ID" value="MBT8724961.1"/>
    <property type="molecule type" value="Genomic_DNA"/>
</dbReference>
<evidence type="ECO:0000313" key="2">
    <source>
        <dbReference type="EMBL" id="KAB4087908.1"/>
    </source>
</evidence>
<evidence type="ECO:0000313" key="10">
    <source>
        <dbReference type="Proteomes" id="UP000487221"/>
    </source>
</evidence>
<dbReference type="Proteomes" id="UP001196342">
    <property type="component" value="Unassembled WGS sequence"/>
</dbReference>
<reference evidence="5 11" key="3">
    <citation type="submission" date="2020-12" db="EMBL/GenBank/DDBJ databases">
        <title>Microorganisms.</title>
        <authorList>
            <person name="Matos J."/>
            <person name="Faleiro L."/>
            <person name="Duarte I."/>
        </authorList>
    </citation>
    <scope>NUCLEOTIDE SEQUENCE [LARGE SCALE GENOMIC DNA]</scope>
    <source>
        <strain evidence="5 11">PtFD3Pch2</strain>
    </source>
</reference>
<evidence type="ECO:0000313" key="7">
    <source>
        <dbReference type="Proteomes" id="UP000283680"/>
    </source>
</evidence>
<gene>
    <name evidence="6" type="ORF">DWY92_05840</name>
    <name evidence="4" type="ORF">GAP55_13175</name>
    <name evidence="3" type="ORF">GAQ44_17960</name>
    <name evidence="2" type="ORF">GAQ56_18795</name>
    <name evidence="5" type="ORF">JQN06_02080</name>
</gene>
<proteinExistence type="predicted"/>
<dbReference type="Proteomes" id="UP000487221">
    <property type="component" value="Unassembled WGS sequence"/>
</dbReference>
<sequence length="167" mass="18282">MSHKPNAVPVLQEGTVYTIILDNGRKVHDVIYHACVASGKSYFAKGDKTYPAEKVRNHSITGHAASDGSRRNGTPNPDRFAITDEVCEVVDVVTTPETNPEMFRCRVKCLMYSGLSQAEAEKVIASTPLKLELFYDVGRGSFAIDAEAVGNTPLYNPYTGKEIPDET</sequence>
<dbReference type="EMBL" id="WCTR01000008">
    <property type="protein sequence ID" value="KAB4211920.1"/>
    <property type="molecule type" value="Genomic_DNA"/>
</dbReference>
<dbReference type="EMBL" id="QRTH01000002">
    <property type="protein sequence ID" value="RGQ53198.1"/>
    <property type="molecule type" value="Genomic_DNA"/>
</dbReference>
<evidence type="ECO:0000313" key="5">
    <source>
        <dbReference type="EMBL" id="MBT8724961.1"/>
    </source>
</evidence>
<name>A0A139KA01_BACUN</name>
<dbReference type="Proteomes" id="UP000466952">
    <property type="component" value="Unassembled WGS sequence"/>
</dbReference>
<dbReference type="Proteomes" id="UP000432488">
    <property type="component" value="Unassembled WGS sequence"/>
</dbReference>
<dbReference type="AlphaFoldDB" id="A0A139KA01"/>
<evidence type="ECO:0000313" key="11">
    <source>
        <dbReference type="Proteomes" id="UP001196342"/>
    </source>
</evidence>
<dbReference type="Proteomes" id="UP000283680">
    <property type="component" value="Unassembled WGS sequence"/>
</dbReference>
<evidence type="ECO:0000256" key="1">
    <source>
        <dbReference type="SAM" id="MobiDB-lite"/>
    </source>
</evidence>
<accession>A0A139KA01</accession>
<dbReference type="EMBL" id="WCUV01000016">
    <property type="protein sequence ID" value="KAB4087908.1"/>
    <property type="molecule type" value="Genomic_DNA"/>
</dbReference>
<protein>
    <submittedName>
        <fullName evidence="4">Uncharacterized protein</fullName>
    </submittedName>
</protein>
<reference evidence="6 7" key="1">
    <citation type="submission" date="2018-08" db="EMBL/GenBank/DDBJ databases">
        <title>A genome reference for cultivated species of the human gut microbiota.</title>
        <authorList>
            <person name="Zou Y."/>
            <person name="Xue W."/>
            <person name="Luo G."/>
        </authorList>
    </citation>
    <scope>NUCLEOTIDE SEQUENCE [LARGE SCALE GENOMIC DNA]</scope>
    <source>
        <strain evidence="6 7">AF28-11</strain>
    </source>
</reference>
<evidence type="ECO:0000313" key="8">
    <source>
        <dbReference type="Proteomes" id="UP000432488"/>
    </source>
</evidence>
<reference evidence="8 9" key="2">
    <citation type="journal article" date="2019" name="Nat. Med.">
        <title>A library of human gut bacterial isolates paired with longitudinal multiomics data enables mechanistic microbiome research.</title>
        <authorList>
            <person name="Poyet M."/>
            <person name="Groussin M."/>
            <person name="Gibbons S.M."/>
            <person name="Avila-Pacheco J."/>
            <person name="Jiang X."/>
            <person name="Kearney S.M."/>
            <person name="Perrotta A.R."/>
            <person name="Berdy B."/>
            <person name="Zhao S."/>
            <person name="Lieberman T.D."/>
            <person name="Swanson P.K."/>
            <person name="Smith M."/>
            <person name="Roesemann S."/>
            <person name="Alexander J.E."/>
            <person name="Rich S.A."/>
            <person name="Livny J."/>
            <person name="Vlamakis H."/>
            <person name="Clish C."/>
            <person name="Bullock K."/>
            <person name="Deik A."/>
            <person name="Scott J."/>
            <person name="Pierce K.A."/>
            <person name="Xavier R.J."/>
            <person name="Alm E.J."/>
        </authorList>
    </citation>
    <scope>NUCLEOTIDE SEQUENCE [LARGE SCALE GENOMIC DNA]</scope>
    <source>
        <strain evidence="4 9">BIOML-A11</strain>
        <strain evidence="3 10">BIOML-A19</strain>
        <strain evidence="2 8">BIOML-A42</strain>
    </source>
</reference>
<feature type="region of interest" description="Disordered" evidence="1">
    <location>
        <begin position="54"/>
        <end position="77"/>
    </location>
</feature>
<keyword evidence="11" id="KW-1185">Reference proteome</keyword>
<dbReference type="EMBL" id="WCTY01000037">
    <property type="protein sequence ID" value="KAB4180954.1"/>
    <property type="molecule type" value="Genomic_DNA"/>
</dbReference>
<comment type="caution">
    <text evidence="4">The sequence shown here is derived from an EMBL/GenBank/DDBJ whole genome shotgun (WGS) entry which is preliminary data.</text>
</comment>